<name>A0ABT9L137_9ACTN</name>
<dbReference type="RefSeq" id="WP_143712421.1">
    <property type="nucleotide sequence ID" value="NZ_JAURUE010000002.1"/>
</dbReference>
<reference evidence="1 2" key="1">
    <citation type="submission" date="2023-07" db="EMBL/GenBank/DDBJ databases">
        <title>Sequencing the genomes of 1000 actinobacteria strains.</title>
        <authorList>
            <person name="Klenk H.-P."/>
        </authorList>
    </citation>
    <scope>NUCLEOTIDE SEQUENCE [LARGE SCALE GENOMIC DNA]</scope>
    <source>
        <strain evidence="1 2">DSM 41600</strain>
    </source>
</reference>
<proteinExistence type="predicted"/>
<keyword evidence="2" id="KW-1185">Reference proteome</keyword>
<protein>
    <recommendedName>
        <fullName evidence="3">Tetracyclin repressor-like C-terminal domain-containing protein</fullName>
    </recommendedName>
</protein>
<dbReference type="EMBL" id="JAURUE010000002">
    <property type="protein sequence ID" value="MDP9614090.1"/>
    <property type="molecule type" value="Genomic_DNA"/>
</dbReference>
<dbReference type="SUPFAM" id="SSF48498">
    <property type="entry name" value="Tetracyclin repressor-like, C-terminal domain"/>
    <property type="match status" value="1"/>
</dbReference>
<dbReference type="Gene3D" id="1.10.357.10">
    <property type="entry name" value="Tetracycline Repressor, domain 2"/>
    <property type="match status" value="1"/>
</dbReference>
<evidence type="ECO:0000313" key="2">
    <source>
        <dbReference type="Proteomes" id="UP001234880"/>
    </source>
</evidence>
<dbReference type="InterPro" id="IPR036271">
    <property type="entry name" value="Tet_transcr_reg_TetR-rel_C_sf"/>
</dbReference>
<evidence type="ECO:0008006" key="3">
    <source>
        <dbReference type="Google" id="ProtNLM"/>
    </source>
</evidence>
<gene>
    <name evidence="1" type="ORF">JOF35_006428</name>
</gene>
<evidence type="ECO:0000313" key="1">
    <source>
        <dbReference type="EMBL" id="MDP9614090.1"/>
    </source>
</evidence>
<dbReference type="Proteomes" id="UP001234880">
    <property type="component" value="Unassembled WGS sequence"/>
</dbReference>
<sequence>MALTEAMTSTGAVQNQYRELFARHRRNLEDWVRAQRPEGIDPETASKRERAFAAAFTGTLFGIHIQTLVDRDSVDFDEALQLVATAFGRNFRNNWEDAQCADPARPGEDELAGP</sequence>
<accession>A0ABT9L137</accession>
<organism evidence="1 2">
    <name type="scientific">Streptomyces demainii</name>
    <dbReference type="NCBI Taxonomy" id="588122"/>
    <lineage>
        <taxon>Bacteria</taxon>
        <taxon>Bacillati</taxon>
        <taxon>Actinomycetota</taxon>
        <taxon>Actinomycetes</taxon>
        <taxon>Kitasatosporales</taxon>
        <taxon>Streptomycetaceae</taxon>
        <taxon>Streptomyces</taxon>
    </lineage>
</organism>
<comment type="caution">
    <text evidence="1">The sequence shown here is derived from an EMBL/GenBank/DDBJ whole genome shotgun (WGS) entry which is preliminary data.</text>
</comment>